<dbReference type="Proteomes" id="UP000622552">
    <property type="component" value="Unassembled WGS sequence"/>
</dbReference>
<dbReference type="InterPro" id="IPR000073">
    <property type="entry name" value="AB_hydrolase_1"/>
</dbReference>
<keyword evidence="3" id="KW-1185">Reference proteome</keyword>
<feature type="domain" description="AB hydrolase-1" evidence="1">
    <location>
        <begin position="53"/>
        <end position="276"/>
    </location>
</feature>
<dbReference type="InterPro" id="IPR053145">
    <property type="entry name" value="AB_hydrolase_Est10"/>
</dbReference>
<dbReference type="SUPFAM" id="SSF53474">
    <property type="entry name" value="alpha/beta-Hydrolases"/>
    <property type="match status" value="1"/>
</dbReference>
<dbReference type="InterPro" id="IPR029058">
    <property type="entry name" value="AB_hydrolase_fold"/>
</dbReference>
<comment type="caution">
    <text evidence="2">The sequence shown here is derived from an EMBL/GenBank/DDBJ whole genome shotgun (WGS) entry which is preliminary data.</text>
</comment>
<name>A0A8J7GGV2_9ACTN</name>
<dbReference type="Pfam" id="PF12697">
    <property type="entry name" value="Abhydrolase_6"/>
    <property type="match status" value="1"/>
</dbReference>
<dbReference type="PANTHER" id="PTHR43265">
    <property type="entry name" value="ESTERASE ESTD"/>
    <property type="match status" value="1"/>
</dbReference>
<dbReference type="EMBL" id="JADOUF010000001">
    <property type="protein sequence ID" value="MBG6136820.1"/>
    <property type="molecule type" value="Genomic_DNA"/>
</dbReference>
<gene>
    <name evidence="2" type="ORF">IW245_003014</name>
</gene>
<dbReference type="GO" id="GO:0052689">
    <property type="term" value="F:carboxylic ester hydrolase activity"/>
    <property type="evidence" value="ECO:0007669"/>
    <property type="project" value="TreeGrafter"/>
</dbReference>
<accession>A0A8J7GGV2</accession>
<dbReference type="AlphaFoldDB" id="A0A8J7GGV2"/>
<dbReference type="Gene3D" id="3.40.50.1820">
    <property type="entry name" value="alpha/beta hydrolase"/>
    <property type="match status" value="1"/>
</dbReference>
<evidence type="ECO:0000313" key="2">
    <source>
        <dbReference type="EMBL" id="MBG6136820.1"/>
    </source>
</evidence>
<evidence type="ECO:0000259" key="1">
    <source>
        <dbReference type="Pfam" id="PF12697"/>
    </source>
</evidence>
<organism evidence="2 3">
    <name type="scientific">Longispora fulva</name>
    <dbReference type="NCBI Taxonomy" id="619741"/>
    <lineage>
        <taxon>Bacteria</taxon>
        <taxon>Bacillati</taxon>
        <taxon>Actinomycetota</taxon>
        <taxon>Actinomycetes</taxon>
        <taxon>Micromonosporales</taxon>
        <taxon>Micromonosporaceae</taxon>
        <taxon>Longispora</taxon>
    </lineage>
</organism>
<proteinExistence type="predicted"/>
<reference evidence="2" key="1">
    <citation type="submission" date="2020-11" db="EMBL/GenBank/DDBJ databases">
        <title>Sequencing the genomes of 1000 actinobacteria strains.</title>
        <authorList>
            <person name="Klenk H.-P."/>
        </authorList>
    </citation>
    <scope>NUCLEOTIDE SEQUENCE</scope>
    <source>
        <strain evidence="2">DSM 45356</strain>
    </source>
</reference>
<dbReference type="RefSeq" id="WP_197003745.1">
    <property type="nucleotide sequence ID" value="NZ_BONS01000016.1"/>
</dbReference>
<evidence type="ECO:0000313" key="3">
    <source>
        <dbReference type="Proteomes" id="UP000622552"/>
    </source>
</evidence>
<sequence length="293" mass="31391">MMTFEVSIPDLGRAGLLRVPDGPVLAGMVALHPANDPGRDQPTFEHLAATVVPLGYAVLSYDRRADPDGGDVPFALQAADALAALRWLSDHQGVPVGLWAFSQGTWVAGLVAAESDLVSFLALLGCPGVSPATQMRFHTDELLRRAGHDATARAEALALRAALEDLIRGDLDRERAAALLDAHRDRPWFPLTYLPDDVPVGLPAWTDMDHDPAPVYARVTCPVLLVYGAEENCVPVAASVGVWRRAAEAAGNADLTIVEVPGMGHWPAEGNRRDVAGISPDYTRALADWFART</sequence>
<protein>
    <submittedName>
        <fullName evidence="2">Pimeloyl-ACP methyl ester carboxylesterase</fullName>
    </submittedName>
</protein>
<dbReference type="PANTHER" id="PTHR43265:SF1">
    <property type="entry name" value="ESTERASE ESTD"/>
    <property type="match status" value="1"/>
</dbReference>